<dbReference type="Gramene" id="EOY01524">
    <property type="protein sequence ID" value="EOY01524"/>
    <property type="gene ID" value="TCM_011389"/>
</dbReference>
<dbReference type="Proteomes" id="UP000026915">
    <property type="component" value="Chromosome 2"/>
</dbReference>
<protein>
    <submittedName>
        <fullName evidence="1">Uncharacterized protein</fullName>
    </submittedName>
</protein>
<reference evidence="1 2" key="1">
    <citation type="journal article" date="2013" name="Genome Biol.">
        <title>The genome sequence of the most widely cultivated cacao type and its use to identify candidate genes regulating pod color.</title>
        <authorList>
            <person name="Motamayor J.C."/>
            <person name="Mockaitis K."/>
            <person name="Schmutz J."/>
            <person name="Haiminen N."/>
            <person name="Iii D.L."/>
            <person name="Cornejo O."/>
            <person name="Findley S.D."/>
            <person name="Zheng P."/>
            <person name="Utro F."/>
            <person name="Royaert S."/>
            <person name="Saski C."/>
            <person name="Jenkins J."/>
            <person name="Podicheti R."/>
            <person name="Zhao M."/>
            <person name="Scheffler B.E."/>
            <person name="Stack J.C."/>
            <person name="Feltus F.A."/>
            <person name="Mustiga G.M."/>
            <person name="Amores F."/>
            <person name="Phillips W."/>
            <person name="Marelli J.P."/>
            <person name="May G.D."/>
            <person name="Shapiro H."/>
            <person name="Ma J."/>
            <person name="Bustamante C.D."/>
            <person name="Schnell R.J."/>
            <person name="Main D."/>
            <person name="Gilbert D."/>
            <person name="Parida L."/>
            <person name="Kuhn D.N."/>
        </authorList>
    </citation>
    <scope>NUCLEOTIDE SEQUENCE [LARGE SCALE GENOMIC DNA]</scope>
    <source>
        <strain evidence="2">cv. Matina 1-6</strain>
    </source>
</reference>
<name>A0A061EGT8_THECC</name>
<gene>
    <name evidence="1" type="ORF">TCM_011389</name>
</gene>
<evidence type="ECO:0000313" key="1">
    <source>
        <dbReference type="EMBL" id="EOY01524.1"/>
    </source>
</evidence>
<dbReference type="AlphaFoldDB" id="A0A061EGT8"/>
<sequence>MKLEYFTQTLFKLLFSQSKPNQYLKLDMLGSHGPRLQPLVGRRALRIEPSFFLGSIGHLALKFIGLQIFRELRS</sequence>
<proteinExistence type="predicted"/>
<accession>A0A061EGT8</accession>
<dbReference type="InParanoid" id="A0A061EGT8"/>
<evidence type="ECO:0000313" key="2">
    <source>
        <dbReference type="Proteomes" id="UP000026915"/>
    </source>
</evidence>
<keyword evidence="2" id="KW-1185">Reference proteome</keyword>
<dbReference type="HOGENOM" id="CLU_2692755_0_0_1"/>
<organism evidence="1 2">
    <name type="scientific">Theobroma cacao</name>
    <name type="common">Cacao</name>
    <name type="synonym">Cocoa</name>
    <dbReference type="NCBI Taxonomy" id="3641"/>
    <lineage>
        <taxon>Eukaryota</taxon>
        <taxon>Viridiplantae</taxon>
        <taxon>Streptophyta</taxon>
        <taxon>Embryophyta</taxon>
        <taxon>Tracheophyta</taxon>
        <taxon>Spermatophyta</taxon>
        <taxon>Magnoliopsida</taxon>
        <taxon>eudicotyledons</taxon>
        <taxon>Gunneridae</taxon>
        <taxon>Pentapetalae</taxon>
        <taxon>rosids</taxon>
        <taxon>malvids</taxon>
        <taxon>Malvales</taxon>
        <taxon>Malvaceae</taxon>
        <taxon>Byttnerioideae</taxon>
        <taxon>Theobroma</taxon>
    </lineage>
</organism>
<dbReference type="EMBL" id="CM001880">
    <property type="protein sequence ID" value="EOY01524.1"/>
    <property type="molecule type" value="Genomic_DNA"/>
</dbReference>